<dbReference type="AlphaFoldDB" id="A0A4Z2JA13"/>
<keyword evidence="2" id="KW-1185">Reference proteome</keyword>
<proteinExistence type="predicted"/>
<sequence length="133" mass="14665">MVQVFENIWENVVIECVNLWGRACSGSRLNLCAASKRLAHNSSTDEQRADLGTAEAKLLRFLPTCRIVSGITMKAQECRQLRLGCPKAACRLKPPARAQLLSGSQQGTSGRGGTQFTHELMAELPDCWLQLHI</sequence>
<protein>
    <submittedName>
        <fullName evidence="1">Uncharacterized protein</fullName>
    </submittedName>
</protein>
<comment type="caution">
    <text evidence="1">The sequence shown here is derived from an EMBL/GenBank/DDBJ whole genome shotgun (WGS) entry which is preliminary data.</text>
</comment>
<reference evidence="1 2" key="1">
    <citation type="submission" date="2019-03" db="EMBL/GenBank/DDBJ databases">
        <title>First draft genome of Liparis tanakae, snailfish: a comprehensive survey of snailfish specific genes.</title>
        <authorList>
            <person name="Kim W."/>
            <person name="Song I."/>
            <person name="Jeong J.-H."/>
            <person name="Kim D."/>
            <person name="Kim S."/>
            <person name="Ryu S."/>
            <person name="Song J.Y."/>
            <person name="Lee S.K."/>
        </authorList>
    </citation>
    <scope>NUCLEOTIDE SEQUENCE [LARGE SCALE GENOMIC DNA]</scope>
    <source>
        <tissue evidence="1">Muscle</tissue>
    </source>
</reference>
<gene>
    <name evidence="1" type="ORF">EYF80_002705</name>
</gene>
<organism evidence="1 2">
    <name type="scientific">Liparis tanakae</name>
    <name type="common">Tanaka's snailfish</name>
    <dbReference type="NCBI Taxonomy" id="230148"/>
    <lineage>
        <taxon>Eukaryota</taxon>
        <taxon>Metazoa</taxon>
        <taxon>Chordata</taxon>
        <taxon>Craniata</taxon>
        <taxon>Vertebrata</taxon>
        <taxon>Euteleostomi</taxon>
        <taxon>Actinopterygii</taxon>
        <taxon>Neopterygii</taxon>
        <taxon>Teleostei</taxon>
        <taxon>Neoteleostei</taxon>
        <taxon>Acanthomorphata</taxon>
        <taxon>Eupercaria</taxon>
        <taxon>Perciformes</taxon>
        <taxon>Cottioidei</taxon>
        <taxon>Cottales</taxon>
        <taxon>Liparidae</taxon>
        <taxon>Liparis</taxon>
    </lineage>
</organism>
<name>A0A4Z2JA13_9TELE</name>
<dbReference type="EMBL" id="SRLO01000012">
    <property type="protein sequence ID" value="TNN86950.1"/>
    <property type="molecule type" value="Genomic_DNA"/>
</dbReference>
<accession>A0A4Z2JA13</accession>
<evidence type="ECO:0000313" key="2">
    <source>
        <dbReference type="Proteomes" id="UP000314294"/>
    </source>
</evidence>
<dbReference type="Proteomes" id="UP000314294">
    <property type="component" value="Unassembled WGS sequence"/>
</dbReference>
<evidence type="ECO:0000313" key="1">
    <source>
        <dbReference type="EMBL" id="TNN86950.1"/>
    </source>
</evidence>